<dbReference type="Gene3D" id="3.90.1750.10">
    <property type="entry name" value="Hect, E3 ligase catalytic domains"/>
    <property type="match status" value="1"/>
</dbReference>
<keyword evidence="8" id="KW-1185">Reference proteome</keyword>
<name>A2DQ34_TRIV3</name>
<dbReference type="InterPro" id="IPR035983">
    <property type="entry name" value="Hect_E3_ubiquitin_ligase"/>
</dbReference>
<dbReference type="PROSITE" id="PS50237">
    <property type="entry name" value="HECT"/>
    <property type="match status" value="1"/>
</dbReference>
<dbReference type="eggNOG" id="KOG0941">
    <property type="taxonomic scope" value="Eukaryota"/>
</dbReference>
<keyword evidence="4 5" id="KW-0833">Ubl conjugation pathway</keyword>
<keyword evidence="3" id="KW-0808">Transferase</keyword>
<dbReference type="Proteomes" id="UP000001542">
    <property type="component" value="Unassembled WGS sequence"/>
</dbReference>
<gene>
    <name evidence="7" type="ORF">TVAG_494030</name>
</gene>
<feature type="active site" description="Glycyl thioester intermediate" evidence="5">
    <location>
        <position position="676"/>
    </location>
</feature>
<dbReference type="VEuPathDB" id="TrichDB:TVAG_494030"/>
<dbReference type="SMR" id="A2DQ34"/>
<dbReference type="EMBL" id="DS113230">
    <property type="protein sequence ID" value="EAY17461.1"/>
    <property type="molecule type" value="Genomic_DNA"/>
</dbReference>
<evidence type="ECO:0000256" key="4">
    <source>
        <dbReference type="ARBA" id="ARBA00022786"/>
    </source>
</evidence>
<reference evidence="7" key="2">
    <citation type="journal article" date="2007" name="Science">
        <title>Draft genome sequence of the sexually transmitted pathogen Trichomonas vaginalis.</title>
        <authorList>
            <person name="Carlton J.M."/>
            <person name="Hirt R.P."/>
            <person name="Silva J.C."/>
            <person name="Delcher A.L."/>
            <person name="Schatz M."/>
            <person name="Zhao Q."/>
            <person name="Wortman J.R."/>
            <person name="Bidwell S.L."/>
            <person name="Alsmark U.C.M."/>
            <person name="Besteiro S."/>
            <person name="Sicheritz-Ponten T."/>
            <person name="Noel C.J."/>
            <person name="Dacks J.B."/>
            <person name="Foster P.G."/>
            <person name="Simillion C."/>
            <person name="Van de Peer Y."/>
            <person name="Miranda-Saavedra D."/>
            <person name="Barton G.J."/>
            <person name="Westrop G.D."/>
            <person name="Mueller S."/>
            <person name="Dessi D."/>
            <person name="Fiori P.L."/>
            <person name="Ren Q."/>
            <person name="Paulsen I."/>
            <person name="Zhang H."/>
            <person name="Bastida-Corcuera F.D."/>
            <person name="Simoes-Barbosa A."/>
            <person name="Brown M.T."/>
            <person name="Hayes R.D."/>
            <person name="Mukherjee M."/>
            <person name="Okumura C.Y."/>
            <person name="Schneider R."/>
            <person name="Smith A.J."/>
            <person name="Vanacova S."/>
            <person name="Villalvazo M."/>
            <person name="Haas B.J."/>
            <person name="Pertea M."/>
            <person name="Feldblyum T.V."/>
            <person name="Utterback T.R."/>
            <person name="Shu C.L."/>
            <person name="Osoegawa K."/>
            <person name="de Jong P.J."/>
            <person name="Hrdy I."/>
            <person name="Horvathova L."/>
            <person name="Zubacova Z."/>
            <person name="Dolezal P."/>
            <person name="Malik S.B."/>
            <person name="Logsdon J.M. Jr."/>
            <person name="Henze K."/>
            <person name="Gupta A."/>
            <person name="Wang C.C."/>
            <person name="Dunne R.L."/>
            <person name="Upcroft J.A."/>
            <person name="Upcroft P."/>
            <person name="White O."/>
            <person name="Salzberg S.L."/>
            <person name="Tang P."/>
            <person name="Chiu C.-H."/>
            <person name="Lee Y.-S."/>
            <person name="Embley T.M."/>
            <person name="Coombs G.H."/>
            <person name="Mottram J.C."/>
            <person name="Tachezy J."/>
            <person name="Fraser-Liggett C.M."/>
            <person name="Johnson P.J."/>
        </authorList>
    </citation>
    <scope>NUCLEOTIDE SEQUENCE [LARGE SCALE GENOMIC DNA]</scope>
    <source>
        <strain evidence="7">G3</strain>
    </source>
</reference>
<dbReference type="InterPro" id="IPR032353">
    <property type="entry name" value="AZUL"/>
</dbReference>
<reference evidence="7" key="1">
    <citation type="submission" date="2006-10" db="EMBL/GenBank/DDBJ databases">
        <authorList>
            <person name="Amadeo P."/>
            <person name="Zhao Q."/>
            <person name="Wortman J."/>
            <person name="Fraser-Liggett C."/>
            <person name="Carlton J."/>
        </authorList>
    </citation>
    <scope>NUCLEOTIDE SEQUENCE</scope>
    <source>
        <strain evidence="7">G3</strain>
    </source>
</reference>
<accession>A2DQ34</accession>
<dbReference type="GO" id="GO:0061630">
    <property type="term" value="F:ubiquitin protein ligase activity"/>
    <property type="evidence" value="ECO:0000318"/>
    <property type="project" value="GO_Central"/>
</dbReference>
<dbReference type="VEuPathDB" id="TrichDB:TVAGG3_0385010"/>
<dbReference type="RefSeq" id="XP_001329596.1">
    <property type="nucleotide sequence ID" value="XM_001329561.1"/>
</dbReference>
<evidence type="ECO:0000259" key="6">
    <source>
        <dbReference type="PROSITE" id="PS50237"/>
    </source>
</evidence>
<dbReference type="InterPro" id="IPR042556">
    <property type="entry name" value="AZUL_sf"/>
</dbReference>
<dbReference type="OrthoDB" id="8068875at2759"/>
<dbReference type="AlphaFoldDB" id="A2DQ34"/>
<dbReference type="Gene3D" id="3.30.2410.10">
    <property type="entry name" value="Hect, E3 ligase catalytic domain"/>
    <property type="match status" value="1"/>
</dbReference>
<dbReference type="Pfam" id="PF16558">
    <property type="entry name" value="AZUL"/>
    <property type="match status" value="1"/>
</dbReference>
<evidence type="ECO:0000256" key="5">
    <source>
        <dbReference type="PROSITE-ProRule" id="PRU00104"/>
    </source>
</evidence>
<evidence type="ECO:0000313" key="8">
    <source>
        <dbReference type="Proteomes" id="UP000001542"/>
    </source>
</evidence>
<dbReference type="InterPro" id="IPR044611">
    <property type="entry name" value="E3A/B/C-like"/>
</dbReference>
<dbReference type="FunFam" id="3.30.2410.10:FF:000003">
    <property type="entry name" value="probable E3 ubiquitin-protein ligase HERC4 isoform X1"/>
    <property type="match status" value="1"/>
</dbReference>
<feature type="domain" description="HECT" evidence="6">
    <location>
        <begin position="383"/>
        <end position="708"/>
    </location>
</feature>
<dbReference type="GO" id="GO:0016874">
    <property type="term" value="F:ligase activity"/>
    <property type="evidence" value="ECO:0007669"/>
    <property type="project" value="UniProtKB-KW"/>
</dbReference>
<dbReference type="KEGG" id="tva:4775478"/>
<dbReference type="InterPro" id="IPR000569">
    <property type="entry name" value="HECT_dom"/>
</dbReference>
<dbReference type="Gene3D" id="3.30.2160.10">
    <property type="entry name" value="Hect, E3 ligase catalytic domain"/>
    <property type="match status" value="1"/>
</dbReference>
<dbReference type="Gene3D" id="6.10.130.10">
    <property type="entry name" value="Ubiquitin-protein ligase E3A, N-terminal zinc-binding domain (AZUL)"/>
    <property type="match status" value="1"/>
</dbReference>
<evidence type="ECO:0000256" key="2">
    <source>
        <dbReference type="ARBA" id="ARBA00012485"/>
    </source>
</evidence>
<evidence type="ECO:0000313" key="7">
    <source>
        <dbReference type="EMBL" id="EAY17461.1"/>
    </source>
</evidence>
<dbReference type="Pfam" id="PF00632">
    <property type="entry name" value="HECT"/>
    <property type="match status" value="1"/>
</dbReference>
<dbReference type="InParanoid" id="A2DQ34"/>
<dbReference type="PANTHER" id="PTHR45700">
    <property type="entry name" value="UBIQUITIN-PROTEIN LIGASE E3C"/>
    <property type="match status" value="1"/>
</dbReference>
<dbReference type="GO" id="GO:0000209">
    <property type="term" value="P:protein polyubiquitination"/>
    <property type="evidence" value="ECO:0007669"/>
    <property type="project" value="InterPro"/>
</dbReference>
<dbReference type="SMART" id="SM00119">
    <property type="entry name" value="HECTc"/>
    <property type="match status" value="1"/>
</dbReference>
<dbReference type="CDD" id="cd00078">
    <property type="entry name" value="HECTc"/>
    <property type="match status" value="1"/>
</dbReference>
<evidence type="ECO:0000256" key="1">
    <source>
        <dbReference type="ARBA" id="ARBA00000885"/>
    </source>
</evidence>
<organism evidence="7 8">
    <name type="scientific">Trichomonas vaginalis (strain ATCC PRA-98 / G3)</name>
    <dbReference type="NCBI Taxonomy" id="412133"/>
    <lineage>
        <taxon>Eukaryota</taxon>
        <taxon>Metamonada</taxon>
        <taxon>Parabasalia</taxon>
        <taxon>Trichomonadida</taxon>
        <taxon>Trichomonadidae</taxon>
        <taxon>Trichomonas</taxon>
    </lineage>
</organism>
<dbReference type="SUPFAM" id="SSF56204">
    <property type="entry name" value="Hect, E3 ligase catalytic domain"/>
    <property type="match status" value="1"/>
</dbReference>
<keyword evidence="7" id="KW-0436">Ligase</keyword>
<dbReference type="FunCoup" id="A2DQ34">
    <property type="interactions" value="60"/>
</dbReference>
<evidence type="ECO:0000256" key="3">
    <source>
        <dbReference type="ARBA" id="ARBA00022679"/>
    </source>
</evidence>
<protein>
    <recommendedName>
        <fullName evidence="2">HECT-type E3 ubiquitin transferase</fullName>
        <ecNumber evidence="2">2.3.2.26</ecNumber>
    </recommendedName>
</protein>
<comment type="catalytic activity">
    <reaction evidence="1">
        <text>S-ubiquitinyl-[E2 ubiquitin-conjugating enzyme]-L-cysteine + [acceptor protein]-L-lysine = [E2 ubiquitin-conjugating enzyme]-L-cysteine + N(6)-ubiquitinyl-[acceptor protein]-L-lysine.</text>
        <dbReference type="EC" id="2.3.2.26"/>
    </reaction>
</comment>
<sequence>MIDTPSVESLIKGYFEQLTEGCDRIDCEQPECASSTNFHYHFRDPTEAAVRAVELTLNHPHNPCLCGHYSPLNRDKSILTKVSRFDSIVTDIIYNRASQIPDDQSLHNIKEVVSSEINISFILLSNQETLSISNISFDEDKLQDFNLVFQRGYKYFLPFYTDFNLMVKRFIKLPSTDTFSHVRGIILILLFEIYFNKDNYIDTFLPLLDHIIDLPSKSAMLFWSCLQCISTLLTRVVSLCETMLSIYVLKQSMINVVPKPIASLCNFITLLQRASDNSLHHLPNKVFSNSALSTRLNPLKELERYEFSKFSFLSFPSVLSLKFKHKVLQTAQENKQNTMAARSVINEGIMMGRTITNNLIFNVLEIRRDHLVEDAIRKIPRLRSEDLLKKLVITFKGEQGIDQGGVSREFFYLLTSQIFSPDYGMFTTINGYYWFSITPFEDYSAYMMLGTAVSLAIYNNVVLPIRFPTLLYKKILGKPITLTDIGEIDPDFMKSALDMINMRTKKEDVSELCLTFTTTIEQFGERIEIPLVQNGSNIDVTNDNLDAFIASYINWWANISIAKQYEAFLSGFMKISISKLYKLFGADELDILVSGEAVLDWAALKKNAKYIDGYTKDSQQIIWFWELFDQFSNDQKVEFLRFSTGTPRAPVEGLGEVQLTIQKTNDIQMLPVSHTCFNMFSLPAYKTKEVLSQKVLLAIEHSEGFGLV</sequence>
<proteinExistence type="predicted"/>
<dbReference type="STRING" id="5722.A2DQ34"/>
<dbReference type="EC" id="2.3.2.26" evidence="2"/>
<dbReference type="PANTHER" id="PTHR45700:SF8">
    <property type="entry name" value="HECT-TYPE E3 UBIQUITIN TRANSFERASE"/>
    <property type="match status" value="1"/>
</dbReference>